<reference evidence="1 2" key="1">
    <citation type="submission" date="2018-11" db="EMBL/GenBank/DDBJ databases">
        <title>Gordonia insulae sp. nov., isolated from an island soil.</title>
        <authorList>
            <person name="Kim Y.S."/>
            <person name="Kim S.B."/>
        </authorList>
    </citation>
    <scope>NUCLEOTIDE SEQUENCE [LARGE SCALE GENOMIC DNA]</scope>
    <source>
        <strain evidence="1 2">MMS17-SY073</strain>
    </source>
</reference>
<proteinExistence type="predicted"/>
<dbReference type="RefSeq" id="WP_124709389.1">
    <property type="nucleotide sequence ID" value="NZ_CP033972.1"/>
</dbReference>
<accession>A0A3G8JPQ1</accession>
<dbReference type="AlphaFoldDB" id="A0A3G8JPQ1"/>
<evidence type="ECO:0000313" key="2">
    <source>
        <dbReference type="Proteomes" id="UP000271469"/>
    </source>
</evidence>
<sequence length="80" mass="8667">MRFLEPFSDDQRARIRASVLAHAGAEAAAELETRTDPDQAYAEGIIDLLGNDVTVRPDGTPEGDADSVISTIEAITEHWT</sequence>
<dbReference type="Proteomes" id="UP000271469">
    <property type="component" value="Chromosome"/>
</dbReference>
<evidence type="ECO:0000313" key="1">
    <source>
        <dbReference type="EMBL" id="AZG46953.1"/>
    </source>
</evidence>
<gene>
    <name evidence="1" type="ORF">D7316_03558</name>
</gene>
<dbReference type="EMBL" id="CP033972">
    <property type="protein sequence ID" value="AZG46953.1"/>
    <property type="molecule type" value="Genomic_DNA"/>
</dbReference>
<keyword evidence="2" id="KW-1185">Reference proteome</keyword>
<dbReference type="KEGG" id="gom:D7316_03558"/>
<protein>
    <submittedName>
        <fullName evidence="1">Uncharacterized protein</fullName>
    </submittedName>
</protein>
<organism evidence="1 2">
    <name type="scientific">Gordonia insulae</name>
    <dbReference type="NCBI Taxonomy" id="2420509"/>
    <lineage>
        <taxon>Bacteria</taxon>
        <taxon>Bacillati</taxon>
        <taxon>Actinomycetota</taxon>
        <taxon>Actinomycetes</taxon>
        <taxon>Mycobacteriales</taxon>
        <taxon>Gordoniaceae</taxon>
        <taxon>Gordonia</taxon>
    </lineage>
</organism>
<dbReference type="OrthoDB" id="9553929at2"/>
<name>A0A3G8JPQ1_9ACTN</name>